<evidence type="ECO:0000256" key="4">
    <source>
        <dbReference type="ARBA" id="ARBA00022729"/>
    </source>
</evidence>
<evidence type="ECO:0000256" key="6">
    <source>
        <dbReference type="PIRSR" id="PIRSR601461-1"/>
    </source>
</evidence>
<evidence type="ECO:0000256" key="5">
    <source>
        <dbReference type="ARBA" id="ARBA00023157"/>
    </source>
</evidence>
<evidence type="ECO:0000313" key="11">
    <source>
        <dbReference type="Proteomes" id="UP000694725"/>
    </source>
</evidence>
<dbReference type="InterPro" id="IPR033121">
    <property type="entry name" value="PEPTIDASE_A1"/>
</dbReference>
<evidence type="ECO:0000259" key="9">
    <source>
        <dbReference type="PROSITE" id="PS51767"/>
    </source>
</evidence>
<evidence type="ECO:0000256" key="1">
    <source>
        <dbReference type="ARBA" id="ARBA00004239"/>
    </source>
</evidence>
<comment type="similarity">
    <text evidence="2 8">Belongs to the peptidase A1 family.</text>
</comment>
<dbReference type="Gene3D" id="6.10.140.60">
    <property type="match status" value="1"/>
</dbReference>
<feature type="domain" description="Peptidase A1" evidence="9">
    <location>
        <begin position="66"/>
        <end position="398"/>
    </location>
</feature>
<sequence>MALLGFVQIPLTKVKSVRESLREKGLLKNFLKEHPYNMIQNLLSKNSSHVQKFSYQPLRNYLDMVYVGNISIGTPPQQFSVVFDTGSSDLWVPSIYCKSKACVTHRSFNPSHSSTFHDRGKSIKLEYGSGKMSGFLGQDTVRIDKLTSTGQAFGLSKVEISRTFEHAIFDGILGLAYPSLAMPGTTAVFDNLKKQGQISEPVFAFYLSTDKEEGSVVMFGGVDKKYYKGDLKWVPLSQPHYWQITLDRITWRGEVIGCPSGCSAIVDTGTSMLLGPSKEVAKIHSFISAVHFQEEYVVPCNARNVLPDIVFTINNVDYPVPVRAYVLKVVGKGARKGLLCRENSQPGAEGKKHNNLCYSGFNDIMDTLSESEFWILGDVFLRVYFTVFDRGQNRIGLAPAV</sequence>
<keyword evidence="8" id="KW-0378">Hydrolase</keyword>
<organism evidence="10 11">
    <name type="scientific">Sus scrofa</name>
    <name type="common">Pig</name>
    <dbReference type="NCBI Taxonomy" id="9823"/>
    <lineage>
        <taxon>Eukaryota</taxon>
        <taxon>Metazoa</taxon>
        <taxon>Chordata</taxon>
        <taxon>Craniata</taxon>
        <taxon>Vertebrata</taxon>
        <taxon>Euteleostomi</taxon>
        <taxon>Mammalia</taxon>
        <taxon>Eutheria</taxon>
        <taxon>Laurasiatheria</taxon>
        <taxon>Artiodactyla</taxon>
        <taxon>Suina</taxon>
        <taxon>Suidae</taxon>
        <taxon>Sus</taxon>
    </lineage>
</organism>
<dbReference type="InterPro" id="IPR001461">
    <property type="entry name" value="Aspartic_peptidase_A1"/>
</dbReference>
<accession>A0A8D1X5Z6</accession>
<dbReference type="PROSITE" id="PS00141">
    <property type="entry name" value="ASP_PROTEASE"/>
    <property type="match status" value="2"/>
</dbReference>
<dbReference type="GO" id="GO:0005576">
    <property type="term" value="C:extracellular region"/>
    <property type="evidence" value="ECO:0007669"/>
    <property type="project" value="UniProtKB-SubCell"/>
</dbReference>
<dbReference type="InterPro" id="IPR001969">
    <property type="entry name" value="Aspartic_peptidase_AS"/>
</dbReference>
<dbReference type="AlphaFoldDB" id="A0A8D1X5Z6"/>
<proteinExistence type="inferred from homology"/>
<keyword evidence="4" id="KW-0732">Signal</keyword>
<dbReference type="Pfam" id="PF07966">
    <property type="entry name" value="A1_Propeptide"/>
    <property type="match status" value="1"/>
</dbReference>
<dbReference type="GO" id="GO:0004190">
    <property type="term" value="F:aspartic-type endopeptidase activity"/>
    <property type="evidence" value="ECO:0007669"/>
    <property type="project" value="UniProtKB-KW"/>
</dbReference>
<dbReference type="FunFam" id="2.40.70.10:FF:000006">
    <property type="entry name" value="Cathepsin E"/>
    <property type="match status" value="1"/>
</dbReference>
<gene>
    <name evidence="10" type="primary">LOC100737419</name>
</gene>
<comment type="subcellular location">
    <subcellularLocation>
        <location evidence="1">Secreted</location>
        <location evidence="1">Extracellular space</location>
    </subcellularLocation>
</comment>
<dbReference type="Proteomes" id="UP000694725">
    <property type="component" value="Unplaced"/>
</dbReference>
<evidence type="ECO:0000256" key="8">
    <source>
        <dbReference type="RuleBase" id="RU000454"/>
    </source>
</evidence>
<dbReference type="Gene3D" id="2.40.70.10">
    <property type="entry name" value="Acid Proteases"/>
    <property type="match status" value="2"/>
</dbReference>
<keyword evidence="3" id="KW-0964">Secreted</keyword>
<evidence type="ECO:0000256" key="2">
    <source>
        <dbReference type="ARBA" id="ARBA00007447"/>
    </source>
</evidence>
<dbReference type="InterPro" id="IPR021109">
    <property type="entry name" value="Peptidase_aspartic_dom_sf"/>
</dbReference>
<dbReference type="Pfam" id="PF00026">
    <property type="entry name" value="Asp"/>
    <property type="match status" value="1"/>
</dbReference>
<dbReference type="Ensembl" id="ENSSSCT00065003458.1">
    <property type="protein sequence ID" value="ENSSSCP00065001256.1"/>
    <property type="gene ID" value="ENSSSCG00065002618.1"/>
</dbReference>
<evidence type="ECO:0000313" key="10">
    <source>
        <dbReference type="Ensembl" id="ENSSSCP00065001256.1"/>
    </source>
</evidence>
<feature type="active site" evidence="6">
    <location>
        <position position="267"/>
    </location>
</feature>
<dbReference type="InterPro" id="IPR012848">
    <property type="entry name" value="Aspartic_peptidase_N"/>
</dbReference>
<feature type="disulfide bond" evidence="7">
    <location>
        <begin position="258"/>
        <end position="262"/>
    </location>
</feature>
<name>A0A8D1X5Z6_PIG</name>
<dbReference type="GO" id="GO:0006508">
    <property type="term" value="P:proteolysis"/>
    <property type="evidence" value="ECO:0007669"/>
    <property type="project" value="UniProtKB-KW"/>
</dbReference>
<keyword evidence="8" id="KW-0645">Protease</keyword>
<dbReference type="PANTHER" id="PTHR47966:SF49">
    <property type="entry name" value="PEPSIN A-5"/>
    <property type="match status" value="1"/>
</dbReference>
<protein>
    <submittedName>
        <fullName evidence="10">Pregnancy-associated glycoprotein 6</fullName>
    </submittedName>
</protein>
<dbReference type="PANTHER" id="PTHR47966">
    <property type="entry name" value="BETA-SITE APP-CLEAVING ENZYME, ISOFORM A-RELATED"/>
    <property type="match status" value="1"/>
</dbReference>
<reference evidence="10" key="1">
    <citation type="submission" date="2025-08" db="UniProtKB">
        <authorList>
            <consortium name="Ensembl"/>
        </authorList>
    </citation>
    <scope>IDENTIFICATION</scope>
</reference>
<evidence type="ECO:0000256" key="7">
    <source>
        <dbReference type="PIRSR" id="PIRSR601461-2"/>
    </source>
</evidence>
<dbReference type="PROSITE" id="PS51767">
    <property type="entry name" value="PEPTIDASE_A1"/>
    <property type="match status" value="1"/>
</dbReference>
<dbReference type="PRINTS" id="PR00792">
    <property type="entry name" value="PEPSIN"/>
</dbReference>
<feature type="active site" evidence="6">
    <location>
        <position position="84"/>
    </location>
</feature>
<feature type="disulfide bond" evidence="7">
    <location>
        <begin position="97"/>
        <end position="102"/>
    </location>
</feature>
<dbReference type="SUPFAM" id="SSF50630">
    <property type="entry name" value="Acid proteases"/>
    <property type="match status" value="1"/>
</dbReference>
<keyword evidence="8" id="KW-0064">Aspartyl protease</keyword>
<evidence type="ECO:0000256" key="3">
    <source>
        <dbReference type="ARBA" id="ARBA00022525"/>
    </source>
</evidence>
<dbReference type="FunFam" id="2.40.70.10:FF:000004">
    <property type="entry name" value="Pepsin A"/>
    <property type="match status" value="1"/>
</dbReference>
<keyword evidence="5 7" id="KW-1015">Disulfide bond</keyword>